<reference evidence="1" key="1">
    <citation type="submission" date="2019-12" db="EMBL/GenBank/DDBJ databases">
        <title>Novel species isolated from a subtropical stream in China.</title>
        <authorList>
            <person name="Lu H."/>
        </authorList>
    </citation>
    <scope>NUCLEOTIDE SEQUENCE [LARGE SCALE GENOMIC DNA]</scope>
    <source>
        <strain evidence="1">FT81W</strain>
    </source>
</reference>
<dbReference type="Proteomes" id="UP000447355">
    <property type="component" value="Unassembled WGS sequence"/>
</dbReference>
<gene>
    <name evidence="1" type="ORF">GTP90_01835</name>
</gene>
<comment type="caution">
    <text evidence="1">The sequence shown here is derived from an EMBL/GenBank/DDBJ whole genome shotgun (WGS) entry which is preliminary data.</text>
</comment>
<accession>A0A845GIK7</accession>
<evidence type="ECO:0000313" key="2">
    <source>
        <dbReference type="Proteomes" id="UP000447355"/>
    </source>
</evidence>
<dbReference type="AlphaFoldDB" id="A0A845GIK7"/>
<proteinExistence type="predicted"/>
<protein>
    <submittedName>
        <fullName evidence="1">Uncharacterized protein</fullName>
    </submittedName>
</protein>
<organism evidence="1 2">
    <name type="scientific">Duganella vulcania</name>
    <dbReference type="NCBI Taxonomy" id="2692166"/>
    <lineage>
        <taxon>Bacteria</taxon>
        <taxon>Pseudomonadati</taxon>
        <taxon>Pseudomonadota</taxon>
        <taxon>Betaproteobacteria</taxon>
        <taxon>Burkholderiales</taxon>
        <taxon>Oxalobacteraceae</taxon>
        <taxon>Telluria group</taxon>
        <taxon>Duganella</taxon>
    </lineage>
</organism>
<dbReference type="EMBL" id="WWCX01000001">
    <property type="protein sequence ID" value="MYM92597.1"/>
    <property type="molecule type" value="Genomic_DNA"/>
</dbReference>
<evidence type="ECO:0000313" key="1">
    <source>
        <dbReference type="EMBL" id="MYM92597.1"/>
    </source>
</evidence>
<name>A0A845GIK7_9BURK</name>
<dbReference type="RefSeq" id="WP_161081858.1">
    <property type="nucleotide sequence ID" value="NZ_WWCX01000001.1"/>
</dbReference>
<sequence>MDKSADEMEAWIVEHIVAKLDPSWPPAHSRAINDVIWSACHAHANAA</sequence>